<dbReference type="Proteomes" id="UP000538666">
    <property type="component" value="Unassembled WGS sequence"/>
</dbReference>
<dbReference type="OrthoDB" id="560340at2"/>
<gene>
    <name evidence="1" type="ORF">HNQ77_000073</name>
</gene>
<organism evidence="1 2">
    <name type="scientific">Silvibacterium bohemicum</name>
    <dbReference type="NCBI Taxonomy" id="1577686"/>
    <lineage>
        <taxon>Bacteria</taxon>
        <taxon>Pseudomonadati</taxon>
        <taxon>Acidobacteriota</taxon>
        <taxon>Terriglobia</taxon>
        <taxon>Terriglobales</taxon>
        <taxon>Acidobacteriaceae</taxon>
        <taxon>Silvibacterium</taxon>
    </lineage>
</organism>
<accession>A0A841JNY1</accession>
<evidence type="ECO:0000313" key="2">
    <source>
        <dbReference type="Proteomes" id="UP000538666"/>
    </source>
</evidence>
<dbReference type="AlphaFoldDB" id="A0A841JNY1"/>
<evidence type="ECO:0000313" key="1">
    <source>
        <dbReference type="EMBL" id="MBB6142135.1"/>
    </source>
</evidence>
<keyword evidence="2" id="KW-1185">Reference proteome</keyword>
<reference evidence="1 2" key="1">
    <citation type="submission" date="2020-08" db="EMBL/GenBank/DDBJ databases">
        <title>Genomic Encyclopedia of Type Strains, Phase IV (KMG-IV): sequencing the most valuable type-strain genomes for metagenomic binning, comparative biology and taxonomic classification.</title>
        <authorList>
            <person name="Goeker M."/>
        </authorList>
    </citation>
    <scope>NUCLEOTIDE SEQUENCE [LARGE SCALE GENOMIC DNA]</scope>
    <source>
        <strain evidence="1 2">DSM 103733</strain>
    </source>
</reference>
<dbReference type="RefSeq" id="WP_050057406.1">
    <property type="nucleotide sequence ID" value="NZ_JACHEK010000001.1"/>
</dbReference>
<comment type="caution">
    <text evidence="1">The sequence shown here is derived from an EMBL/GenBank/DDBJ whole genome shotgun (WGS) entry which is preliminary data.</text>
</comment>
<proteinExistence type="predicted"/>
<dbReference type="EMBL" id="JACHEK010000001">
    <property type="protein sequence ID" value="MBB6142135.1"/>
    <property type="molecule type" value="Genomic_DNA"/>
</dbReference>
<name>A0A841JNY1_9BACT</name>
<protein>
    <recommendedName>
        <fullName evidence="3">CopG family transcriptional regulator</fullName>
    </recommendedName>
</protein>
<evidence type="ECO:0008006" key="3">
    <source>
        <dbReference type="Google" id="ProtNLM"/>
    </source>
</evidence>
<sequence>MRTSLTLDDDVLMAAKDLAARQNRSIGEVVSALARQGLRANLSGGKQRNGVPLLPVQPHATPGSLELVNQLRDEQPA</sequence>